<protein>
    <submittedName>
        <fullName evidence="6">TIGR00659 family protein</fullName>
    </submittedName>
</protein>
<comment type="subcellular location">
    <subcellularLocation>
        <location evidence="1">Membrane</location>
        <topology evidence="1">Multi-pass membrane protein</topology>
    </subcellularLocation>
</comment>
<dbReference type="InterPro" id="IPR007300">
    <property type="entry name" value="CidB/LrgB"/>
</dbReference>
<feature type="transmembrane region" description="Helical" evidence="5">
    <location>
        <begin position="44"/>
        <end position="62"/>
    </location>
</feature>
<dbReference type="Proteomes" id="UP000199397">
    <property type="component" value="Unassembled WGS sequence"/>
</dbReference>
<feature type="transmembrane region" description="Helical" evidence="5">
    <location>
        <begin position="157"/>
        <end position="176"/>
    </location>
</feature>
<sequence length="241" mass="25355">MLPDSNLEQVWVYLSASPLFGLTMTLIAYGIAYRVYVWSKANPLLNPVVTAVILLIALLVLTDTPYQDYFEGGQFVHFLLGPATVALAIPLYRQLGKLKMLWLPVLVALLVGVTVGGVSAVGIAWLLGADTPILLSLAPKSVTAPVAMGIAERIGGIPSLTAVLVVMTGVIGAVLGTKLFDVLRIRDCSARGIAMGVAAHGIGTARAFQVSTEMGAFAGLAMALSALLASVILPWLLGWMR</sequence>
<organism evidence="6 7">
    <name type="scientific">Thiothrix caldifontis</name>
    <dbReference type="NCBI Taxonomy" id="525918"/>
    <lineage>
        <taxon>Bacteria</taxon>
        <taxon>Pseudomonadati</taxon>
        <taxon>Pseudomonadota</taxon>
        <taxon>Gammaproteobacteria</taxon>
        <taxon>Thiotrichales</taxon>
        <taxon>Thiotrichaceae</taxon>
        <taxon>Thiothrix</taxon>
    </lineage>
</organism>
<dbReference type="RefSeq" id="WP_217630011.1">
    <property type="nucleotide sequence ID" value="NZ_FNQP01000024.1"/>
</dbReference>
<feature type="transmembrane region" description="Helical" evidence="5">
    <location>
        <begin position="74"/>
        <end position="92"/>
    </location>
</feature>
<feature type="transmembrane region" description="Helical" evidence="5">
    <location>
        <begin position="12"/>
        <end position="32"/>
    </location>
</feature>
<feature type="transmembrane region" description="Helical" evidence="5">
    <location>
        <begin position="188"/>
        <end position="208"/>
    </location>
</feature>
<dbReference type="GO" id="GO:0016020">
    <property type="term" value="C:membrane"/>
    <property type="evidence" value="ECO:0007669"/>
    <property type="project" value="UniProtKB-SubCell"/>
</dbReference>
<dbReference type="EMBL" id="FNQP01000024">
    <property type="protein sequence ID" value="SEB00702.1"/>
    <property type="molecule type" value="Genomic_DNA"/>
</dbReference>
<keyword evidence="4 5" id="KW-0472">Membrane</keyword>
<keyword evidence="3 5" id="KW-1133">Transmembrane helix</keyword>
<proteinExistence type="predicted"/>
<evidence type="ECO:0000256" key="2">
    <source>
        <dbReference type="ARBA" id="ARBA00022692"/>
    </source>
</evidence>
<evidence type="ECO:0000256" key="1">
    <source>
        <dbReference type="ARBA" id="ARBA00004141"/>
    </source>
</evidence>
<dbReference type="PANTHER" id="PTHR30249">
    <property type="entry name" value="PUTATIVE SEROTONIN TRANSPORTER"/>
    <property type="match status" value="1"/>
</dbReference>
<gene>
    <name evidence="6" type="ORF">SAMN05660964_03125</name>
</gene>
<reference evidence="6 7" key="1">
    <citation type="submission" date="2016-10" db="EMBL/GenBank/DDBJ databases">
        <authorList>
            <person name="de Groot N.N."/>
        </authorList>
    </citation>
    <scope>NUCLEOTIDE SEQUENCE [LARGE SCALE GENOMIC DNA]</scope>
    <source>
        <strain evidence="6 7">DSM 21228</strain>
    </source>
</reference>
<dbReference type="PANTHER" id="PTHR30249:SF0">
    <property type="entry name" value="PLASTIDAL GLYCOLATE_GLYCERATE TRANSLOCATOR 1, CHLOROPLASTIC"/>
    <property type="match status" value="1"/>
</dbReference>
<evidence type="ECO:0000256" key="5">
    <source>
        <dbReference type="SAM" id="Phobius"/>
    </source>
</evidence>
<evidence type="ECO:0000313" key="6">
    <source>
        <dbReference type="EMBL" id="SEB00702.1"/>
    </source>
</evidence>
<dbReference type="Pfam" id="PF04172">
    <property type="entry name" value="LrgB"/>
    <property type="match status" value="1"/>
</dbReference>
<keyword evidence="2 5" id="KW-0812">Transmembrane</keyword>
<dbReference type="STRING" id="525918.SAMN05660964_03125"/>
<evidence type="ECO:0000256" key="3">
    <source>
        <dbReference type="ARBA" id="ARBA00022989"/>
    </source>
</evidence>
<feature type="transmembrane region" description="Helical" evidence="5">
    <location>
        <begin position="214"/>
        <end position="237"/>
    </location>
</feature>
<evidence type="ECO:0000313" key="7">
    <source>
        <dbReference type="Proteomes" id="UP000199397"/>
    </source>
</evidence>
<dbReference type="AlphaFoldDB" id="A0A1H4FW16"/>
<name>A0A1H4FW16_9GAMM</name>
<keyword evidence="7" id="KW-1185">Reference proteome</keyword>
<accession>A0A1H4FW16</accession>
<feature type="transmembrane region" description="Helical" evidence="5">
    <location>
        <begin position="101"/>
        <end position="127"/>
    </location>
</feature>
<evidence type="ECO:0000256" key="4">
    <source>
        <dbReference type="ARBA" id="ARBA00023136"/>
    </source>
</evidence>